<dbReference type="InterPro" id="IPR011545">
    <property type="entry name" value="DEAD/DEAH_box_helicase_dom"/>
</dbReference>
<dbReference type="PROSITE" id="PS51194">
    <property type="entry name" value="HELICASE_CTER"/>
    <property type="match status" value="1"/>
</dbReference>
<dbReference type="InterPro" id="IPR002464">
    <property type="entry name" value="DNA/RNA_helicase_DEAH_CS"/>
</dbReference>
<dbReference type="FunFam" id="3.40.50.300:FF:000615">
    <property type="entry name" value="pre-mRNA-splicing factor ATP-dependent RNA helicase DEAH7"/>
    <property type="match status" value="1"/>
</dbReference>
<dbReference type="EMBL" id="CAUYUE010000004">
    <property type="protein sequence ID" value="CAK0763184.1"/>
    <property type="molecule type" value="Genomic_DNA"/>
</dbReference>
<dbReference type="AlphaFoldDB" id="A0AAV1HZB4"/>
<dbReference type="PANTHER" id="PTHR18934:SF91">
    <property type="entry name" value="PRE-MRNA-SPLICING FACTOR ATP-DEPENDENT RNA HELICASE PRP16"/>
    <property type="match status" value="1"/>
</dbReference>
<evidence type="ECO:0000256" key="12">
    <source>
        <dbReference type="ARBA" id="ARBA00047984"/>
    </source>
</evidence>
<dbReference type="GO" id="GO:0016787">
    <property type="term" value="F:hydrolase activity"/>
    <property type="evidence" value="ECO:0007669"/>
    <property type="project" value="UniProtKB-KW"/>
</dbReference>
<feature type="compositionally biased region" description="Acidic residues" evidence="13">
    <location>
        <begin position="500"/>
        <end position="514"/>
    </location>
</feature>
<dbReference type="InterPro" id="IPR048333">
    <property type="entry name" value="HA2_WH"/>
</dbReference>
<dbReference type="FunFam" id="3.40.50.300:FF:000007">
    <property type="entry name" value="Pre-mRNA-splicing factor ATP-dependent RNA helicase"/>
    <property type="match status" value="1"/>
</dbReference>
<dbReference type="CDD" id="cd18791">
    <property type="entry name" value="SF2_C_RHA"/>
    <property type="match status" value="1"/>
</dbReference>
<feature type="region of interest" description="Disordered" evidence="13">
    <location>
        <begin position="1203"/>
        <end position="1241"/>
    </location>
</feature>
<evidence type="ECO:0000256" key="5">
    <source>
        <dbReference type="ARBA" id="ARBA00022741"/>
    </source>
</evidence>
<dbReference type="InterPro" id="IPR001650">
    <property type="entry name" value="Helicase_C-like"/>
</dbReference>
<feature type="compositionally biased region" description="Basic and acidic residues" evidence="13">
    <location>
        <begin position="44"/>
        <end position="53"/>
    </location>
</feature>
<comment type="caution">
    <text evidence="16">The sequence shown here is derived from an EMBL/GenBank/DDBJ whole genome shotgun (WGS) entry which is preliminary data.</text>
</comment>
<protein>
    <recommendedName>
        <fullName evidence="2">RNA helicase</fullName>
        <ecNumber evidence="2">3.6.4.13</ecNumber>
    </recommendedName>
</protein>
<keyword evidence="17" id="KW-1185">Reference proteome</keyword>
<evidence type="ECO:0000256" key="3">
    <source>
        <dbReference type="ARBA" id="ARBA00022664"/>
    </source>
</evidence>
<keyword evidence="9" id="KW-0508">mRNA splicing</keyword>
<evidence type="ECO:0000259" key="14">
    <source>
        <dbReference type="PROSITE" id="PS51192"/>
    </source>
</evidence>
<feature type="compositionally biased region" description="Low complexity" evidence="13">
    <location>
        <begin position="211"/>
        <end position="223"/>
    </location>
</feature>
<proteinExistence type="inferred from homology"/>
<keyword evidence="6" id="KW-0378">Hydrolase</keyword>
<feature type="region of interest" description="Disordered" evidence="13">
    <location>
        <begin position="1"/>
        <end position="316"/>
    </location>
</feature>
<dbReference type="Gene3D" id="3.40.50.300">
    <property type="entry name" value="P-loop containing nucleotide triphosphate hydrolases"/>
    <property type="match status" value="2"/>
</dbReference>
<keyword evidence="4" id="KW-0747">Spliceosome</keyword>
<dbReference type="PROSITE" id="PS00690">
    <property type="entry name" value="DEAH_ATP_HELICASE"/>
    <property type="match status" value="1"/>
</dbReference>
<feature type="compositionally biased region" description="Basic and acidic residues" evidence="13">
    <location>
        <begin position="487"/>
        <end position="499"/>
    </location>
</feature>
<dbReference type="InterPro" id="IPR011709">
    <property type="entry name" value="DEAD-box_helicase_OB_fold"/>
</dbReference>
<dbReference type="GO" id="GO:0005681">
    <property type="term" value="C:spliceosomal complex"/>
    <property type="evidence" value="ECO:0007669"/>
    <property type="project" value="UniProtKB-KW"/>
</dbReference>
<evidence type="ECO:0000313" key="17">
    <source>
        <dbReference type="Proteomes" id="UP001314263"/>
    </source>
</evidence>
<feature type="domain" description="Helicase C-terminal" evidence="15">
    <location>
        <begin position="744"/>
        <end position="920"/>
    </location>
</feature>
<comment type="catalytic activity">
    <reaction evidence="12">
        <text>ATP + H2O = ADP + phosphate + H(+)</text>
        <dbReference type="Rhea" id="RHEA:13065"/>
        <dbReference type="ChEBI" id="CHEBI:15377"/>
        <dbReference type="ChEBI" id="CHEBI:15378"/>
        <dbReference type="ChEBI" id="CHEBI:30616"/>
        <dbReference type="ChEBI" id="CHEBI:43474"/>
        <dbReference type="ChEBI" id="CHEBI:456216"/>
        <dbReference type="EC" id="3.6.4.13"/>
    </reaction>
</comment>
<dbReference type="FunFam" id="1.20.120.1080:FF:000018">
    <property type="entry name" value="Pre-mRNA-splicing factor ATP-dependent RNA helicase prp16"/>
    <property type="match status" value="1"/>
</dbReference>
<dbReference type="Pfam" id="PF07717">
    <property type="entry name" value="OB_NTP_bind"/>
    <property type="match status" value="1"/>
</dbReference>
<dbReference type="Pfam" id="PF04408">
    <property type="entry name" value="WHD_HA2"/>
    <property type="match status" value="1"/>
</dbReference>
<dbReference type="PANTHER" id="PTHR18934">
    <property type="entry name" value="ATP-DEPENDENT RNA HELICASE"/>
    <property type="match status" value="1"/>
</dbReference>
<dbReference type="Pfam" id="PF00270">
    <property type="entry name" value="DEAD"/>
    <property type="match status" value="1"/>
</dbReference>
<evidence type="ECO:0000256" key="10">
    <source>
        <dbReference type="ARBA" id="ARBA00023242"/>
    </source>
</evidence>
<evidence type="ECO:0000256" key="9">
    <source>
        <dbReference type="ARBA" id="ARBA00023187"/>
    </source>
</evidence>
<dbReference type="CDD" id="cd17983">
    <property type="entry name" value="DEXHc_DHX38"/>
    <property type="match status" value="1"/>
</dbReference>
<comment type="similarity">
    <text evidence="11">Belongs to the DEAD box helicase family. DEAH subfamily. PRP16 sub-subfamily.</text>
</comment>
<dbReference type="Pfam" id="PF21010">
    <property type="entry name" value="HA2_C"/>
    <property type="match status" value="1"/>
</dbReference>
<sequence length="1241" mass="138305">MAGDSGDSAIDAVPGGLVIRSSKKENSFKAPAPRTSLLGLDKLAQQKREEKGEQASALGKRLREEEEPSLNGASDRLDSKDVQERHYRGHRVETPSYPGGVNQRVRNEISERKRDRNREGLYASTSHRDSDRQGHENGRDRDHGQQHDRERGRSSRDRDRDRHYSRADHRDERRSHSSSSGGERGRSSGRGEWEETPRRRTAAEDEWEATPVRAGSARPASSARRPDTGASLDYLASPAGTPVRAGSAGGAAVPRKRTSVRFVEDSPVLTPSWKSAAWNRKPQPRSAGQDVERSPELRPGGDAAPADSEWEQAEVQADREWYDQEEGGGVDESHEVFVGDDALFDKRAAEMQKKMTRRDGSTMTLAQSKRASELQRDITAWEENRLFRSGVVSLREVDTDFTNDNDVRAVLIVHDTKPPFLDGRVSFTKQSQAVMPIRDPTSDMAVIARNGSHLVKEVREKKEKNKSRARFWEMAGSKIGQITGLTEGEKEEGRKAKEALEEEAGGDPDGEDGDGNYKGKSQFFTHLKKSEAASDFAKNKTMSEQRRFLPVYGCRDELLQVIRENQVVVVVGETGSGKTTQMTQYLHEDGYTEFGMVGCTQPRRVAAMSVAKRVSEEMGIELGQQVGYAIRFEDCTSEATVIKYMTDGVLLRETLREGDLDNYSAIIMDEAHERSLNTDVLFGILRQVVARRRDFHLVVTSATLDSKKFSDFFGGVPVFQIPGRTFPVDVMFSKTPQEDYVEAAVKQAVAVHLGHPEGDILIFMTGQEEIEATCFSLQERIEHLGEKVPPLLILPIYSQLPSDLQAKIFDKAPDGARKCIVSTNIAETSLTVDGILYVIDTGYVKMKVYNPKMGMDALQVFPESQAAANQRSGRAGRTGPGTCWRLFTENAFRQELLAVSVPEIQRTNLGNVVLLLKSLNVDNLLDFGFMDPPPKENLLNSMFQLWVLGALDNTGALTPIGRKMVEFPLDPPLAKMLLVGAELGCADEVLIIVSMLSVPSTFFRPPDRAEESDAAREKFFVPESDHLTMLHVYQQWKKSGYRADWCSDHFLQAKVLRKAKEVRQQLADIMEQQKIPIRSAGPDWDLVRKAICSSYFHNAAKLKGIGEYVNCRSGIPCFLHPSSALYGLGYTPDYIVYHELVYTTKEYMQCVTAVEPEWLAELGPMFFTIKESHSSRLEARAKQRADKLAMEGEMGTAAIARAKAEAEKEAKSSALRTAQRSAIATPGLKTPRTTPKRSYGL</sequence>
<dbReference type="Pfam" id="PF00271">
    <property type="entry name" value="Helicase_C"/>
    <property type="match status" value="1"/>
</dbReference>
<dbReference type="SMART" id="SM00487">
    <property type="entry name" value="DEXDc"/>
    <property type="match status" value="1"/>
</dbReference>
<comment type="subcellular location">
    <subcellularLocation>
        <location evidence="1">Nucleus</location>
    </subcellularLocation>
</comment>
<evidence type="ECO:0000256" key="13">
    <source>
        <dbReference type="SAM" id="MobiDB-lite"/>
    </source>
</evidence>
<keyword evidence="10" id="KW-0539">Nucleus</keyword>
<dbReference type="PROSITE" id="PS51192">
    <property type="entry name" value="HELICASE_ATP_BIND_1"/>
    <property type="match status" value="1"/>
</dbReference>
<dbReference type="GO" id="GO:0003724">
    <property type="term" value="F:RNA helicase activity"/>
    <property type="evidence" value="ECO:0007669"/>
    <property type="project" value="UniProtKB-EC"/>
</dbReference>
<name>A0AAV1HZB4_9CHLO</name>
<keyword evidence="3" id="KW-0507">mRNA processing</keyword>
<feature type="region of interest" description="Disordered" evidence="13">
    <location>
        <begin position="485"/>
        <end position="520"/>
    </location>
</feature>
<dbReference type="InterPro" id="IPR007502">
    <property type="entry name" value="Helicase-assoc_dom"/>
</dbReference>
<dbReference type="GO" id="GO:0005524">
    <property type="term" value="F:ATP binding"/>
    <property type="evidence" value="ECO:0007669"/>
    <property type="project" value="UniProtKB-KW"/>
</dbReference>
<dbReference type="InterPro" id="IPR014001">
    <property type="entry name" value="Helicase_ATP-bd"/>
</dbReference>
<feature type="compositionally biased region" description="Basic and acidic residues" evidence="13">
    <location>
        <begin position="183"/>
        <end position="203"/>
    </location>
</feature>
<evidence type="ECO:0000313" key="16">
    <source>
        <dbReference type="EMBL" id="CAK0763184.1"/>
    </source>
</evidence>
<keyword evidence="8" id="KW-0067">ATP-binding</keyword>
<organism evidence="16 17">
    <name type="scientific">Coccomyxa viridis</name>
    <dbReference type="NCBI Taxonomy" id="1274662"/>
    <lineage>
        <taxon>Eukaryota</taxon>
        <taxon>Viridiplantae</taxon>
        <taxon>Chlorophyta</taxon>
        <taxon>core chlorophytes</taxon>
        <taxon>Trebouxiophyceae</taxon>
        <taxon>Trebouxiophyceae incertae sedis</taxon>
        <taxon>Coccomyxaceae</taxon>
        <taxon>Coccomyxa</taxon>
    </lineage>
</organism>
<keyword evidence="7" id="KW-0347">Helicase</keyword>
<evidence type="ECO:0000256" key="11">
    <source>
        <dbReference type="ARBA" id="ARBA00038040"/>
    </source>
</evidence>
<dbReference type="SMART" id="SM00490">
    <property type="entry name" value="HELICc"/>
    <property type="match status" value="1"/>
</dbReference>
<dbReference type="GO" id="GO:0000398">
    <property type="term" value="P:mRNA splicing, via spliceosome"/>
    <property type="evidence" value="ECO:0007669"/>
    <property type="project" value="UniProtKB-ARBA"/>
</dbReference>
<evidence type="ECO:0000256" key="1">
    <source>
        <dbReference type="ARBA" id="ARBA00004123"/>
    </source>
</evidence>
<evidence type="ECO:0000256" key="2">
    <source>
        <dbReference type="ARBA" id="ARBA00012552"/>
    </source>
</evidence>
<keyword evidence="5" id="KW-0547">Nucleotide-binding</keyword>
<feature type="compositionally biased region" description="Basic and acidic residues" evidence="13">
    <location>
        <begin position="105"/>
        <end position="119"/>
    </location>
</feature>
<gene>
    <name evidence="16" type="ORF">CVIRNUC_003032</name>
</gene>
<dbReference type="GO" id="GO:0003723">
    <property type="term" value="F:RNA binding"/>
    <property type="evidence" value="ECO:0007669"/>
    <property type="project" value="TreeGrafter"/>
</dbReference>
<dbReference type="Gene3D" id="1.20.120.1080">
    <property type="match status" value="1"/>
</dbReference>
<evidence type="ECO:0000256" key="4">
    <source>
        <dbReference type="ARBA" id="ARBA00022728"/>
    </source>
</evidence>
<dbReference type="Proteomes" id="UP001314263">
    <property type="component" value="Unassembled WGS sequence"/>
</dbReference>
<feature type="compositionally biased region" description="Basic and acidic residues" evidence="13">
    <location>
        <begin position="75"/>
        <end position="93"/>
    </location>
</feature>
<feature type="compositionally biased region" description="Basic and acidic residues" evidence="13">
    <location>
        <begin position="126"/>
        <end position="175"/>
    </location>
</feature>
<evidence type="ECO:0000256" key="6">
    <source>
        <dbReference type="ARBA" id="ARBA00022801"/>
    </source>
</evidence>
<dbReference type="SMART" id="SM00847">
    <property type="entry name" value="HA2"/>
    <property type="match status" value="1"/>
</dbReference>
<reference evidence="16 17" key="1">
    <citation type="submission" date="2023-10" db="EMBL/GenBank/DDBJ databases">
        <authorList>
            <person name="Maclean D."/>
            <person name="Macfadyen A."/>
        </authorList>
    </citation>
    <scope>NUCLEOTIDE SEQUENCE [LARGE SCALE GENOMIC DNA]</scope>
</reference>
<evidence type="ECO:0000259" key="15">
    <source>
        <dbReference type="PROSITE" id="PS51194"/>
    </source>
</evidence>
<dbReference type="SUPFAM" id="SSF52540">
    <property type="entry name" value="P-loop containing nucleoside triphosphate hydrolases"/>
    <property type="match status" value="1"/>
</dbReference>
<evidence type="ECO:0000256" key="8">
    <source>
        <dbReference type="ARBA" id="ARBA00022840"/>
    </source>
</evidence>
<accession>A0AAV1HZB4</accession>
<dbReference type="EC" id="3.6.4.13" evidence="2"/>
<feature type="domain" description="Helicase ATP-binding" evidence="14">
    <location>
        <begin position="559"/>
        <end position="722"/>
    </location>
</feature>
<dbReference type="InterPro" id="IPR027417">
    <property type="entry name" value="P-loop_NTPase"/>
</dbReference>
<evidence type="ECO:0000256" key="7">
    <source>
        <dbReference type="ARBA" id="ARBA00022806"/>
    </source>
</evidence>